<evidence type="ECO:0000313" key="2">
    <source>
        <dbReference type="Proteomes" id="UP000051790"/>
    </source>
</evidence>
<dbReference type="PATRIC" id="fig|1423769.4.peg.932"/>
<accession>A0A0R1QKJ9</accession>
<reference evidence="1 2" key="1">
    <citation type="journal article" date="2015" name="Genome Announc.">
        <title>Expanding the biotechnology potential of lactobacilli through comparative genomics of 213 strains and associated genera.</title>
        <authorList>
            <person name="Sun Z."/>
            <person name="Harris H.M."/>
            <person name="McCann A."/>
            <person name="Guo C."/>
            <person name="Argimon S."/>
            <person name="Zhang W."/>
            <person name="Yang X."/>
            <person name="Jeffery I.B."/>
            <person name="Cooney J.C."/>
            <person name="Kagawa T.F."/>
            <person name="Liu W."/>
            <person name="Song Y."/>
            <person name="Salvetti E."/>
            <person name="Wrobel A."/>
            <person name="Rasinkangas P."/>
            <person name="Parkhill J."/>
            <person name="Rea M.C."/>
            <person name="O'Sullivan O."/>
            <person name="Ritari J."/>
            <person name="Douillard F.P."/>
            <person name="Paul Ross R."/>
            <person name="Yang R."/>
            <person name="Briner A.E."/>
            <person name="Felis G.E."/>
            <person name="de Vos W.M."/>
            <person name="Barrangou R."/>
            <person name="Klaenhammer T.R."/>
            <person name="Caufield P.W."/>
            <person name="Cui Y."/>
            <person name="Zhang H."/>
            <person name="O'Toole P.W."/>
        </authorList>
    </citation>
    <scope>NUCLEOTIDE SEQUENCE [LARGE SCALE GENOMIC DNA]</scope>
    <source>
        <strain evidence="1 2">DSM 13343</strain>
    </source>
</reference>
<dbReference type="Proteomes" id="UP000051790">
    <property type="component" value="Unassembled WGS sequence"/>
</dbReference>
<dbReference type="AlphaFoldDB" id="A0A0R1QKJ9"/>
<dbReference type="EMBL" id="AZEU01000134">
    <property type="protein sequence ID" value="KRL45081.1"/>
    <property type="molecule type" value="Genomic_DNA"/>
</dbReference>
<evidence type="ECO:0000313" key="1">
    <source>
        <dbReference type="EMBL" id="KRL45081.1"/>
    </source>
</evidence>
<organism evidence="1 2">
    <name type="scientific">Lacticaseibacillus manihotivorans DSM 13343 = JCM 12514</name>
    <dbReference type="NCBI Taxonomy" id="1423769"/>
    <lineage>
        <taxon>Bacteria</taxon>
        <taxon>Bacillati</taxon>
        <taxon>Bacillota</taxon>
        <taxon>Bacilli</taxon>
        <taxon>Lactobacillales</taxon>
        <taxon>Lactobacillaceae</taxon>
        <taxon>Lacticaseibacillus</taxon>
    </lineage>
</organism>
<sequence>MIMAKMNKTQMKLMHYAQLINLIMDDTEAEQDQMSPKFDALKQALLDGTMGEFDTDTYAKTIASFQDGTDHYAGMLEKLQAAKVPAKLMGNHKLLTQAFADFQKGCQDMVDSLHDSPAQFDESAFSMAEADQDAASSRLMKYIQKISAMMG</sequence>
<comment type="caution">
    <text evidence="1">The sequence shown here is derived from an EMBL/GenBank/DDBJ whole genome shotgun (WGS) entry which is preliminary data.</text>
</comment>
<gene>
    <name evidence="1" type="ORF">FD01_GL000871</name>
</gene>
<keyword evidence="2" id="KW-1185">Reference proteome</keyword>
<evidence type="ECO:0008006" key="3">
    <source>
        <dbReference type="Google" id="ProtNLM"/>
    </source>
</evidence>
<protein>
    <recommendedName>
        <fullName evidence="3">DUF2383 domain-containing protein</fullName>
    </recommendedName>
</protein>
<name>A0A0R1QKJ9_9LACO</name>
<proteinExistence type="predicted"/>